<protein>
    <submittedName>
        <fullName evidence="2">Uncharacterized protein</fullName>
    </submittedName>
</protein>
<dbReference type="Proteomes" id="UP000011519">
    <property type="component" value="Unassembled WGS sequence"/>
</dbReference>
<reference evidence="2 3" key="1">
    <citation type="journal article" date="2014" name="PLoS Genet.">
        <title>Phylogenetically driven sequencing of extremely halophilic archaea reveals strategies for static and dynamic osmo-response.</title>
        <authorList>
            <person name="Becker E.A."/>
            <person name="Seitzer P.M."/>
            <person name="Tritt A."/>
            <person name="Larsen D."/>
            <person name="Krusor M."/>
            <person name="Yao A.I."/>
            <person name="Wu D."/>
            <person name="Madern D."/>
            <person name="Eisen J.A."/>
            <person name="Darling A.E."/>
            <person name="Facciotti M.T."/>
        </authorList>
    </citation>
    <scope>NUCLEOTIDE SEQUENCE [LARGE SCALE GENOMIC DNA]</scope>
    <source>
        <strain evidence="2 3">JCM 10989</strain>
    </source>
</reference>
<evidence type="ECO:0000256" key="1">
    <source>
        <dbReference type="SAM" id="MobiDB-lite"/>
    </source>
</evidence>
<keyword evidence="3" id="KW-1185">Reference proteome</keyword>
<feature type="compositionally biased region" description="Low complexity" evidence="1">
    <location>
        <begin position="57"/>
        <end position="73"/>
    </location>
</feature>
<feature type="region of interest" description="Disordered" evidence="1">
    <location>
        <begin position="49"/>
        <end position="73"/>
    </location>
</feature>
<comment type="caution">
    <text evidence="2">The sequence shown here is derived from an EMBL/GenBank/DDBJ whole genome shotgun (WGS) entry which is preliminary data.</text>
</comment>
<gene>
    <name evidence="2" type="ORF">C483_15542</name>
</gene>
<dbReference type="STRING" id="1227493.C483_15542"/>
<proteinExistence type="predicted"/>
<dbReference type="EMBL" id="AOIM01000038">
    <property type="protein sequence ID" value="ELY88762.1"/>
    <property type="molecule type" value="Genomic_DNA"/>
</dbReference>
<dbReference type="AlphaFoldDB" id="L9ZT90"/>
<sequence length="73" mass="7975">MLRRQSRGYLIVPTLALLLAFAFVAFAPAHTRDQFDVAVAATVRAAHKMRNEKRPVQNASASANANAQAAVRR</sequence>
<evidence type="ECO:0000313" key="2">
    <source>
        <dbReference type="EMBL" id="ELY88762.1"/>
    </source>
</evidence>
<organism evidence="2 3">
    <name type="scientific">Natrialba hulunbeirensis JCM 10989</name>
    <dbReference type="NCBI Taxonomy" id="1227493"/>
    <lineage>
        <taxon>Archaea</taxon>
        <taxon>Methanobacteriati</taxon>
        <taxon>Methanobacteriota</taxon>
        <taxon>Stenosarchaea group</taxon>
        <taxon>Halobacteria</taxon>
        <taxon>Halobacteriales</taxon>
        <taxon>Natrialbaceae</taxon>
        <taxon>Natrialba</taxon>
    </lineage>
</organism>
<name>L9ZT90_9EURY</name>
<evidence type="ECO:0000313" key="3">
    <source>
        <dbReference type="Proteomes" id="UP000011519"/>
    </source>
</evidence>
<accession>L9ZT90</accession>